<evidence type="ECO:0000256" key="2">
    <source>
        <dbReference type="SAM" id="Phobius"/>
    </source>
</evidence>
<dbReference type="Proteomes" id="UP000789595">
    <property type="component" value="Unassembled WGS sequence"/>
</dbReference>
<proteinExistence type="predicted"/>
<evidence type="ECO:0000259" key="3">
    <source>
        <dbReference type="Pfam" id="PF13621"/>
    </source>
</evidence>
<name>A0A8J2SDX1_9STRA</name>
<dbReference type="AlphaFoldDB" id="A0A8J2SDX1"/>
<comment type="caution">
    <text evidence="4">The sequence shown here is derived from an EMBL/GenBank/DDBJ whole genome shotgun (WGS) entry which is preliminary data.</text>
</comment>
<feature type="transmembrane region" description="Helical" evidence="2">
    <location>
        <begin position="228"/>
        <end position="246"/>
    </location>
</feature>
<keyword evidence="2" id="KW-0812">Transmembrane</keyword>
<dbReference type="EMBL" id="CAKKNE010000003">
    <property type="protein sequence ID" value="CAH0370160.1"/>
    <property type="molecule type" value="Genomic_DNA"/>
</dbReference>
<feature type="transmembrane region" description="Helical" evidence="2">
    <location>
        <begin position="78"/>
        <end position="95"/>
    </location>
</feature>
<sequence length="586" mass="62425">MLEPTDHTRPQRPHTVYAALLLIQLNFAIGAVAAALALPKTEPLTFALIREVCAACLLTAYALKQGEPAAPPRGSRALMARLGACACATQVLAIADSNSQRTRRRSRSGSPRGPWSSPACQYCCAGTGPTRAASLVWCWPLSDATRRQNARWRPVSPAHGCFALAAAAGASYQLVSKPATRRHAPVAVAAWAYSYAAVGTALSAAALWACGISLCPECSSFYSVPLEAWPALAWWIICSTCVNYALMMWCVKRSSPTLVSAASALQPPLAAVCALIAIALSGGAAACGAGEGRCVAAPTVRDGVAACLIVCGVLAVARSEKSAAATASPPAEYVRVPVEGVAGCAPPSTRRAVRSVSSSVVTASRRSSSVASVARKWCSSSRGTSRSLEDFRTATRSRGAREPTWTSTCSTISDFETVIAPGDVLYLPANWWHQFEQPFEDTGALNFWTPPRDTEDPRLQLRLLWDGLERELVNLFGNRAGFMHERMATGEVEQDARAGIGTMDARQAWGALVAHATKWKEWSDGSDERYEEALVAVYLTAGRGLIPRRGDWLPGTAWDMSDLAPLSVAERCEPAPEDATFTHVCG</sequence>
<organism evidence="4 5">
    <name type="scientific">Pelagomonas calceolata</name>
    <dbReference type="NCBI Taxonomy" id="35677"/>
    <lineage>
        <taxon>Eukaryota</taxon>
        <taxon>Sar</taxon>
        <taxon>Stramenopiles</taxon>
        <taxon>Ochrophyta</taxon>
        <taxon>Pelagophyceae</taxon>
        <taxon>Pelagomonadales</taxon>
        <taxon>Pelagomonadaceae</taxon>
        <taxon>Pelagomonas</taxon>
    </lineage>
</organism>
<feature type="region of interest" description="Disordered" evidence="1">
    <location>
        <begin position="98"/>
        <end position="117"/>
    </location>
</feature>
<dbReference type="InterPro" id="IPR041667">
    <property type="entry name" value="Cupin_8"/>
</dbReference>
<feature type="transmembrane region" description="Helical" evidence="2">
    <location>
        <begin position="186"/>
        <end position="208"/>
    </location>
</feature>
<keyword evidence="2" id="KW-1133">Transmembrane helix</keyword>
<gene>
    <name evidence="4" type="ORF">PECAL_3P00290</name>
</gene>
<evidence type="ECO:0000313" key="5">
    <source>
        <dbReference type="Proteomes" id="UP000789595"/>
    </source>
</evidence>
<feature type="transmembrane region" description="Helical" evidence="2">
    <location>
        <begin position="258"/>
        <end position="280"/>
    </location>
</feature>
<protein>
    <recommendedName>
        <fullName evidence="3">Cupin-like domain-containing protein</fullName>
    </recommendedName>
</protein>
<keyword evidence="2" id="KW-0472">Membrane</keyword>
<dbReference type="Pfam" id="PF13621">
    <property type="entry name" value="Cupin_8"/>
    <property type="match status" value="1"/>
</dbReference>
<reference evidence="4" key="1">
    <citation type="submission" date="2021-11" db="EMBL/GenBank/DDBJ databases">
        <authorList>
            <consortium name="Genoscope - CEA"/>
            <person name="William W."/>
        </authorList>
    </citation>
    <scope>NUCLEOTIDE SEQUENCE</scope>
</reference>
<evidence type="ECO:0000313" key="4">
    <source>
        <dbReference type="EMBL" id="CAH0370160.1"/>
    </source>
</evidence>
<accession>A0A8J2SDX1</accession>
<feature type="transmembrane region" description="Helical" evidence="2">
    <location>
        <begin position="16"/>
        <end position="37"/>
    </location>
</feature>
<keyword evidence="5" id="KW-1185">Reference proteome</keyword>
<evidence type="ECO:0000256" key="1">
    <source>
        <dbReference type="SAM" id="MobiDB-lite"/>
    </source>
</evidence>
<feature type="compositionally biased region" description="Low complexity" evidence="1">
    <location>
        <begin position="108"/>
        <end position="117"/>
    </location>
</feature>
<dbReference type="SUPFAM" id="SSF51197">
    <property type="entry name" value="Clavaminate synthase-like"/>
    <property type="match status" value="1"/>
</dbReference>
<feature type="transmembrane region" description="Helical" evidence="2">
    <location>
        <begin position="44"/>
        <end position="63"/>
    </location>
</feature>
<dbReference type="Gene3D" id="2.60.120.10">
    <property type="entry name" value="Jelly Rolls"/>
    <property type="match status" value="1"/>
</dbReference>
<dbReference type="InterPro" id="IPR014710">
    <property type="entry name" value="RmlC-like_jellyroll"/>
</dbReference>
<feature type="domain" description="Cupin-like" evidence="3">
    <location>
        <begin position="413"/>
        <end position="448"/>
    </location>
</feature>